<feature type="signal peptide" evidence="1">
    <location>
        <begin position="1"/>
        <end position="16"/>
    </location>
</feature>
<feature type="chain" id="PRO_5044690851" evidence="1">
    <location>
        <begin position="17"/>
        <end position="73"/>
    </location>
</feature>
<keyword evidence="1" id="KW-0732">Signal</keyword>
<dbReference type="Proteomes" id="UP000447873">
    <property type="component" value="Unassembled WGS sequence"/>
</dbReference>
<dbReference type="EMBL" id="WNWS01000431">
    <property type="protein sequence ID" value="KAE9967929.1"/>
    <property type="molecule type" value="Genomic_DNA"/>
</dbReference>
<proteinExistence type="predicted"/>
<dbReference type="Proteomes" id="UP000490939">
    <property type="component" value="Unassembled WGS sequence"/>
</dbReference>
<reference evidence="3 5" key="1">
    <citation type="submission" date="2019-07" db="EMBL/GenBank/DDBJ databases">
        <title>Venturia inaequalis Genome Resource.</title>
        <authorList>
            <person name="Lichtner F.J."/>
        </authorList>
    </citation>
    <scope>NUCLEOTIDE SEQUENCE [LARGE SCALE GENOMIC DNA]</scope>
    <source>
        <strain evidence="2 4">120213</strain>
        <strain evidence="3 5">DMI_063113</strain>
    </source>
</reference>
<evidence type="ECO:0000313" key="5">
    <source>
        <dbReference type="Proteomes" id="UP000490939"/>
    </source>
</evidence>
<dbReference type="EMBL" id="WNWR01000249">
    <property type="protein sequence ID" value="KAE9986805.1"/>
    <property type="molecule type" value="Genomic_DNA"/>
</dbReference>
<gene>
    <name evidence="3" type="ORF">EG327_004107</name>
    <name evidence="2" type="ORF">EG328_007901</name>
</gene>
<evidence type="ECO:0000313" key="2">
    <source>
        <dbReference type="EMBL" id="KAE9967929.1"/>
    </source>
</evidence>
<organism evidence="3 5">
    <name type="scientific">Venturia inaequalis</name>
    <name type="common">Apple scab fungus</name>
    <dbReference type="NCBI Taxonomy" id="5025"/>
    <lineage>
        <taxon>Eukaryota</taxon>
        <taxon>Fungi</taxon>
        <taxon>Dikarya</taxon>
        <taxon>Ascomycota</taxon>
        <taxon>Pezizomycotina</taxon>
        <taxon>Dothideomycetes</taxon>
        <taxon>Pleosporomycetidae</taxon>
        <taxon>Venturiales</taxon>
        <taxon>Venturiaceae</taxon>
        <taxon>Venturia</taxon>
    </lineage>
</organism>
<keyword evidence="5" id="KW-1185">Reference proteome</keyword>
<name>A0A8H3VF55_VENIN</name>
<evidence type="ECO:0000313" key="4">
    <source>
        <dbReference type="Proteomes" id="UP000447873"/>
    </source>
</evidence>
<comment type="caution">
    <text evidence="3">The sequence shown here is derived from an EMBL/GenBank/DDBJ whole genome shotgun (WGS) entry which is preliminary data.</text>
</comment>
<dbReference type="AlphaFoldDB" id="A0A8H3VF55"/>
<sequence>MQFFNILALFAITAIAAPHNPAFEALQMLEGRDVQRCGAAHACCNDSNPCCAGSGGCQQLNPLPGCNSRCGGA</sequence>
<protein>
    <submittedName>
        <fullName evidence="3">Uncharacterized protein</fullName>
    </submittedName>
</protein>
<evidence type="ECO:0000313" key="3">
    <source>
        <dbReference type="EMBL" id="KAE9986805.1"/>
    </source>
</evidence>
<evidence type="ECO:0000256" key="1">
    <source>
        <dbReference type="SAM" id="SignalP"/>
    </source>
</evidence>
<accession>A0A8H3VF55</accession>